<evidence type="ECO:0000313" key="2">
    <source>
        <dbReference type="Proteomes" id="UP000265515"/>
    </source>
</evidence>
<evidence type="ECO:0000313" key="1">
    <source>
        <dbReference type="EMBL" id="GBG85216.1"/>
    </source>
</evidence>
<organism evidence="1 2">
    <name type="scientific">Chara braunii</name>
    <name type="common">Braun's stonewort</name>
    <dbReference type="NCBI Taxonomy" id="69332"/>
    <lineage>
        <taxon>Eukaryota</taxon>
        <taxon>Viridiplantae</taxon>
        <taxon>Streptophyta</taxon>
        <taxon>Charophyceae</taxon>
        <taxon>Charales</taxon>
        <taxon>Characeae</taxon>
        <taxon>Chara</taxon>
    </lineage>
</organism>
<dbReference type="Proteomes" id="UP000265515">
    <property type="component" value="Unassembled WGS sequence"/>
</dbReference>
<keyword evidence="2" id="KW-1185">Reference proteome</keyword>
<protein>
    <submittedName>
        <fullName evidence="1">Uncharacterized protein</fullName>
    </submittedName>
</protein>
<dbReference type="EMBL" id="BFEA01000509">
    <property type="protein sequence ID" value="GBG85216.1"/>
    <property type="molecule type" value="Genomic_DNA"/>
</dbReference>
<proteinExistence type="predicted"/>
<reference evidence="1 2" key="1">
    <citation type="journal article" date="2018" name="Cell">
        <title>The Chara Genome: Secondary Complexity and Implications for Plant Terrestrialization.</title>
        <authorList>
            <person name="Nishiyama T."/>
            <person name="Sakayama H."/>
            <person name="Vries J.D."/>
            <person name="Buschmann H."/>
            <person name="Saint-Marcoux D."/>
            <person name="Ullrich K.K."/>
            <person name="Haas F.B."/>
            <person name="Vanderstraeten L."/>
            <person name="Becker D."/>
            <person name="Lang D."/>
            <person name="Vosolsobe S."/>
            <person name="Rombauts S."/>
            <person name="Wilhelmsson P.K.I."/>
            <person name="Janitza P."/>
            <person name="Kern R."/>
            <person name="Heyl A."/>
            <person name="Rumpler F."/>
            <person name="Villalobos L.I.A.C."/>
            <person name="Clay J.M."/>
            <person name="Skokan R."/>
            <person name="Toyoda A."/>
            <person name="Suzuki Y."/>
            <person name="Kagoshima H."/>
            <person name="Schijlen E."/>
            <person name="Tajeshwar N."/>
            <person name="Catarino B."/>
            <person name="Hetherington A.J."/>
            <person name="Saltykova A."/>
            <person name="Bonnot C."/>
            <person name="Breuninger H."/>
            <person name="Symeonidi A."/>
            <person name="Radhakrishnan G.V."/>
            <person name="Van Nieuwerburgh F."/>
            <person name="Deforce D."/>
            <person name="Chang C."/>
            <person name="Karol K.G."/>
            <person name="Hedrich R."/>
            <person name="Ulvskov P."/>
            <person name="Glockner G."/>
            <person name="Delwiche C.F."/>
            <person name="Petrasek J."/>
            <person name="Van de Peer Y."/>
            <person name="Friml J."/>
            <person name="Beilby M."/>
            <person name="Dolan L."/>
            <person name="Kohara Y."/>
            <person name="Sugano S."/>
            <person name="Fujiyama A."/>
            <person name="Delaux P.-M."/>
            <person name="Quint M."/>
            <person name="TheiBen G."/>
            <person name="Hagemann M."/>
            <person name="Harholt J."/>
            <person name="Dunand C."/>
            <person name="Zachgo S."/>
            <person name="Langdale J."/>
            <person name="Maumus F."/>
            <person name="Straeten D.V.D."/>
            <person name="Gould S.B."/>
            <person name="Rensing S.A."/>
        </authorList>
    </citation>
    <scope>NUCLEOTIDE SEQUENCE [LARGE SCALE GENOMIC DNA]</scope>
    <source>
        <strain evidence="1 2">S276</strain>
    </source>
</reference>
<sequence>MAKLRQGNIVWNFVTAGQYVGDQSKMHGDQKLRCNLCGHLFQGGSLKAACHFTQAKFCKAGGMRVLAELSNGTDFTFVPSNAQRVQRWMADDCIRDTRAPTGGQRLRMDDAERDEIQDALDEEGRECGAREGGWQTREKRARQTTIDEMYSKEKLAAFTDAWLQWIYVNGLPFNAFCGPELQKVRQTAERVPQSIQFRFPTFSVTAGAGIPSQRAKVATMLMRRVDVPKDMIEPCVREVAIRNLHMLEPAHAAAHLLNPRRRSLTYYHSLEMTTDDRCVVVECDRFLLAQIGGDPVGRLYKTVRDQMRAFHSRRGDWGGDLFDLEEEDCRGDSETERCAAWWFEHGRAHPELRTIAIRLVEIATNLKLASCARQGGGYVLPWVMGTRRGGMAAEDEDEDGDVEPEVWGARPAGCVPEVEIERQIVAFQHSRPSRAHSVRDVFGIRATEVRPWPEGGDDVDAIAADDDIDDEWTDDDDTPVSSDPTTERVYFMRGRMLSWAVGPLVGGMATARPRVMRDRVSPCVAEERVDPVEMGIPRVSVETMDRTEMMTTTTVPRTMCIGSPWC</sequence>
<name>A0A388LSA2_CHABU</name>
<dbReference type="AlphaFoldDB" id="A0A388LSA2"/>
<accession>A0A388LSA2</accession>
<gene>
    <name evidence="1" type="ORF">CBR_g39782</name>
</gene>
<dbReference type="Gramene" id="GBG85216">
    <property type="protein sequence ID" value="GBG85216"/>
    <property type="gene ID" value="CBR_g39782"/>
</dbReference>
<comment type="caution">
    <text evidence="1">The sequence shown here is derived from an EMBL/GenBank/DDBJ whole genome shotgun (WGS) entry which is preliminary data.</text>
</comment>